<gene>
    <name evidence="1" type="ORF">SAMN05216249_10436</name>
</gene>
<evidence type="ECO:0000313" key="1">
    <source>
        <dbReference type="EMBL" id="SFA87123.1"/>
    </source>
</evidence>
<dbReference type="Pfam" id="PF07751">
    <property type="entry name" value="Abi_2"/>
    <property type="match status" value="1"/>
</dbReference>
<reference evidence="1 2" key="1">
    <citation type="submission" date="2016-10" db="EMBL/GenBank/DDBJ databases">
        <authorList>
            <person name="de Groot N.N."/>
        </authorList>
    </citation>
    <scope>NUCLEOTIDE SEQUENCE [LARGE SCALE GENOMIC DNA]</scope>
    <source>
        <strain evidence="1 2">DSM 5522</strain>
    </source>
</reference>
<dbReference type="OrthoDB" id="5363652at2"/>
<keyword evidence="2" id="KW-1185">Reference proteome</keyword>
<dbReference type="InterPro" id="IPR011664">
    <property type="entry name" value="Abi_system_AbiD/AbiF-like"/>
</dbReference>
<dbReference type="RefSeq" id="WP_092870714.1">
    <property type="nucleotide sequence ID" value="NZ_FOJY01000004.1"/>
</dbReference>
<proteinExistence type="predicted"/>
<dbReference type="AlphaFoldDB" id="A0A1I0WGM3"/>
<sequence length="313" mass="36686">MNKVTKPFLKIEDQLKHMESKGITFNIISRDEARNYLTENNNYFKLRAFRKNYDKVSGGENDGKYIGLDFGMLCDLATIDMHVRYCVLQLALNTEHFLKVKLLKRCELNNEDGYAIVNDYFNHIKVSDKKHNRLSNELERNRNNPYCGGIIESCSDGYAIWAFIEVVSLGTLLDFYKFCADRFNDDDMKNDYYLMRTVRPLRNAAAHNNCIISDLRAKDRNFQPDKEMLKELSSIRKDTKNKRLSNIRMLQICTLLYTHKKIGSSASNGAARRLLNELVNRMIRNKDYYMKNTTFVGNFTFLKKIVEIFFQEC</sequence>
<evidence type="ECO:0000313" key="2">
    <source>
        <dbReference type="Proteomes" id="UP000198838"/>
    </source>
</evidence>
<accession>A0A1I0WGM3</accession>
<name>A0A1I0WGM3_9FIRM</name>
<dbReference type="Proteomes" id="UP000198838">
    <property type="component" value="Unassembled WGS sequence"/>
</dbReference>
<dbReference type="EMBL" id="FOJY01000004">
    <property type="protein sequence ID" value="SFA87123.1"/>
    <property type="molecule type" value="Genomic_DNA"/>
</dbReference>
<protein>
    <submittedName>
        <fullName evidence="1">Abi-like protein</fullName>
    </submittedName>
</protein>
<organism evidence="1 2">
    <name type="scientific">Acetitomaculum ruminis DSM 5522</name>
    <dbReference type="NCBI Taxonomy" id="1120918"/>
    <lineage>
        <taxon>Bacteria</taxon>
        <taxon>Bacillati</taxon>
        <taxon>Bacillota</taxon>
        <taxon>Clostridia</taxon>
        <taxon>Lachnospirales</taxon>
        <taxon>Lachnospiraceae</taxon>
        <taxon>Acetitomaculum</taxon>
    </lineage>
</organism>